<feature type="region of interest" description="Disordered" evidence="1">
    <location>
        <begin position="240"/>
        <end position="280"/>
    </location>
</feature>
<proteinExistence type="predicted"/>
<protein>
    <submittedName>
        <fullName evidence="2">Uncharacterized protein</fullName>
    </submittedName>
</protein>
<evidence type="ECO:0000313" key="3">
    <source>
        <dbReference type="Proteomes" id="UP001215598"/>
    </source>
</evidence>
<organism evidence="2 3">
    <name type="scientific">Mycena metata</name>
    <dbReference type="NCBI Taxonomy" id="1033252"/>
    <lineage>
        <taxon>Eukaryota</taxon>
        <taxon>Fungi</taxon>
        <taxon>Dikarya</taxon>
        <taxon>Basidiomycota</taxon>
        <taxon>Agaricomycotina</taxon>
        <taxon>Agaricomycetes</taxon>
        <taxon>Agaricomycetidae</taxon>
        <taxon>Agaricales</taxon>
        <taxon>Marasmiineae</taxon>
        <taxon>Mycenaceae</taxon>
        <taxon>Mycena</taxon>
    </lineage>
</organism>
<accession>A0AAD7HGT9</accession>
<reference evidence="2" key="1">
    <citation type="submission" date="2023-03" db="EMBL/GenBank/DDBJ databases">
        <title>Massive genome expansion in bonnet fungi (Mycena s.s.) driven by repeated elements and novel gene families across ecological guilds.</title>
        <authorList>
            <consortium name="Lawrence Berkeley National Laboratory"/>
            <person name="Harder C.B."/>
            <person name="Miyauchi S."/>
            <person name="Viragh M."/>
            <person name="Kuo A."/>
            <person name="Thoen E."/>
            <person name="Andreopoulos B."/>
            <person name="Lu D."/>
            <person name="Skrede I."/>
            <person name="Drula E."/>
            <person name="Henrissat B."/>
            <person name="Morin E."/>
            <person name="Kohler A."/>
            <person name="Barry K."/>
            <person name="LaButti K."/>
            <person name="Morin E."/>
            <person name="Salamov A."/>
            <person name="Lipzen A."/>
            <person name="Mereny Z."/>
            <person name="Hegedus B."/>
            <person name="Baldrian P."/>
            <person name="Stursova M."/>
            <person name="Weitz H."/>
            <person name="Taylor A."/>
            <person name="Grigoriev I.V."/>
            <person name="Nagy L.G."/>
            <person name="Martin F."/>
            <person name="Kauserud H."/>
        </authorList>
    </citation>
    <scope>NUCLEOTIDE SEQUENCE</scope>
    <source>
        <strain evidence="2">CBHHK182m</strain>
    </source>
</reference>
<dbReference type="EMBL" id="JARKIB010000242">
    <property type="protein sequence ID" value="KAJ7720269.1"/>
    <property type="molecule type" value="Genomic_DNA"/>
</dbReference>
<sequence>MKLQRTYTRPEMVSSVKENHDVWACVIRPRTRGHEIGKLSTPCSLEKGDKMRDGLKAELVAGKYCGAPVIFKPHYCNAKIDAVHRRVEGLGFKRLRSRRRAKEMWCTVDPMPTTASTKQATRINEDVSEEGGQGARQKTGEKGVKKSCGTRGSDLGARWVQKAYGSAYGAAAQVKRMSVLCWIYTAQKCHRNEEGPAQQSKRSLQEIKVPKHADRDSPHASRWEALKQGAVLMNWRDRRHRGGGRREGAGLPSADPPTTHFAHLTRSCEGAGPGPDEKKSTLVSFTDARVKGMKEKQKTRMHRRITSPSSLVCCRSSEREAVREKTGHQPERSPQAAVISASEARIFGDSCKTQGQDHSQTDRGWIRIESADSKTLWWEEARRVCSDQTARLPSFLPPPPSPDLVSKPGGYTALRDSKSIGDHSSTLGYPLPLCHAPTATFHNQSLTGLRFHTLFGSSSCTIGDGSRHEGYWFVSHLDMSLSRSKIPSFSDYSAQCGLDPTMVVFLSKLANIHLNKSFRIPPWSRAPLLSGDILCVQYHRREIAIAFTFCPKPTFARSLNLILLFGRSTFCILFCARGHPLVFPCGFRAASPDRRVWLASMILSIARSWVKADRERVYSSGARSLREYHTVSFSTAFSPRNICRHAGSAQEEVFPPNSVSDLRPSLRLTPTSPRADSALNNARTACPPASRYVALPRRTQLLWRNNERSIARVVIRWIASGREWHRVSIGIPAVCGRAPQGAVDVAFEITSCVRYGAGNSSVANRRWNEGDWKHLELWFSGSTLVPSVSNP</sequence>
<dbReference type="AlphaFoldDB" id="A0AAD7HGT9"/>
<comment type="caution">
    <text evidence="2">The sequence shown here is derived from an EMBL/GenBank/DDBJ whole genome shotgun (WGS) entry which is preliminary data.</text>
</comment>
<evidence type="ECO:0000256" key="1">
    <source>
        <dbReference type="SAM" id="MobiDB-lite"/>
    </source>
</evidence>
<evidence type="ECO:0000313" key="2">
    <source>
        <dbReference type="EMBL" id="KAJ7720269.1"/>
    </source>
</evidence>
<feature type="region of interest" description="Disordered" evidence="1">
    <location>
        <begin position="125"/>
        <end position="148"/>
    </location>
</feature>
<dbReference type="Proteomes" id="UP001215598">
    <property type="component" value="Unassembled WGS sequence"/>
</dbReference>
<name>A0AAD7HGT9_9AGAR</name>
<gene>
    <name evidence="2" type="ORF">B0H16DRAFT_1474503</name>
</gene>
<keyword evidence="3" id="KW-1185">Reference proteome</keyword>